<organism evidence="1 2">
    <name type="scientific">Xenorhabdus nematophila (strain ATCC 19061 / DSM 3370 / CCUG 14189 / LMG 1036 / NCIMB 9965 / AN6)</name>
    <dbReference type="NCBI Taxonomy" id="406817"/>
    <lineage>
        <taxon>Bacteria</taxon>
        <taxon>Pseudomonadati</taxon>
        <taxon>Pseudomonadota</taxon>
        <taxon>Gammaproteobacteria</taxon>
        <taxon>Enterobacterales</taxon>
        <taxon>Morganellaceae</taxon>
        <taxon>Xenorhabdus</taxon>
    </lineage>
</organism>
<dbReference type="Proteomes" id="UP000008075">
    <property type="component" value="Chromosome"/>
</dbReference>
<proteinExistence type="predicted"/>
<keyword evidence="2" id="KW-1185">Reference proteome</keyword>
<reference evidence="1 2" key="1">
    <citation type="journal article" date="2011" name="PLoS ONE">
        <title>The entomopathogenic bacterial endosymbionts xenorhabdus and photorhabdus: convergent lifestyles from divergent genomes.</title>
        <authorList>
            <person name="Chaston J.M."/>
            <person name="Suen G."/>
            <person name="Tucker S.L."/>
            <person name="Andersen A.W."/>
            <person name="Bhasin A."/>
            <person name="Bode E."/>
            <person name="Bode H.B."/>
            <person name="Brachmann A.O."/>
            <person name="Cowles C.E."/>
            <person name="Cowles K.N."/>
            <person name="Darby C."/>
            <person name="de Leon L."/>
            <person name="Drace K."/>
            <person name="Du Z."/>
            <person name="Givaudan A."/>
            <person name="Herbert Tran E.E."/>
            <person name="Jewell K.A."/>
            <person name="Knack J.J."/>
            <person name="Krasomil-Osterfeld K.C."/>
            <person name="Kukor R."/>
            <person name="Lanois A."/>
            <person name="Latreille P."/>
            <person name="Leimgruber N.K."/>
            <person name="Lipke C.M."/>
            <person name="Liu R."/>
            <person name="Lu X."/>
            <person name="Martens E.C."/>
            <person name="Marri P.R."/>
            <person name="Medigue C."/>
            <person name="Menard M.L."/>
            <person name="Miller N.M."/>
            <person name="Morales-Soto N."/>
            <person name="Norton S."/>
            <person name="Ogier J.C."/>
            <person name="Orchard S.S."/>
            <person name="Park D."/>
            <person name="Park Y."/>
            <person name="Qurollo B.A."/>
            <person name="Sugar D.R."/>
            <person name="Richards G.R."/>
            <person name="Rouy Z."/>
            <person name="Slominski B."/>
            <person name="Slominski K."/>
            <person name="Snyder H."/>
            <person name="Tjaden B.C."/>
            <person name="van der Hoeven R."/>
            <person name="Welch R.D."/>
            <person name="Wheeler C."/>
            <person name="Xiang B."/>
            <person name="Barbazuk B."/>
            <person name="Gaudriault S."/>
            <person name="Goodner B."/>
            <person name="Slater S.C."/>
            <person name="Forst S."/>
            <person name="Goldman B.S."/>
            <person name="Goodrich-Blair H."/>
        </authorList>
    </citation>
    <scope>NUCLEOTIDE SEQUENCE [LARGE SCALE GENOMIC DNA]</scope>
    <source>
        <strain evidence="2">ATCC 19061 / DSM 3370 / CCUG 14189 / LMG 1036 / NCIMB 9965 / AN6</strain>
    </source>
</reference>
<evidence type="ECO:0000313" key="2">
    <source>
        <dbReference type="Proteomes" id="UP000008075"/>
    </source>
</evidence>
<protein>
    <submittedName>
        <fullName evidence="1">Uncharacterized protein</fullName>
    </submittedName>
</protein>
<name>D3VCF1_XENNA</name>
<dbReference type="EMBL" id="FN667742">
    <property type="protein sequence ID" value="CBJ89804.1"/>
    <property type="molecule type" value="Genomic_DNA"/>
</dbReference>
<sequence>MKKGVLEFIDSFGEEKGKTGIIIPKDFYGFNDEGKSSSSVISIRRLSKE</sequence>
<dbReference type="HOGENOM" id="CLU_3142362_0_0_6"/>
<evidence type="ECO:0000313" key="1">
    <source>
        <dbReference type="EMBL" id="CBJ89804.1"/>
    </source>
</evidence>
<dbReference type="AlphaFoldDB" id="D3VCF1"/>
<accession>D3VCF1</accession>
<dbReference type="KEGG" id="xne:XNC1_1744"/>
<dbReference type="RefSeq" id="WP_013184022.1">
    <property type="nucleotide sequence ID" value="NC_014228.1"/>
</dbReference>
<dbReference type="GeneID" id="94018850"/>
<gene>
    <name evidence="1" type="ordered locus">XNC1_1744</name>
</gene>